<name>A0A845HD30_9BURK</name>
<proteinExistence type="predicted"/>
<dbReference type="RefSeq" id="WP_161089764.1">
    <property type="nucleotide sequence ID" value="NZ_WWCV01000014.1"/>
</dbReference>
<dbReference type="InterPro" id="IPR025391">
    <property type="entry name" value="DUF4123"/>
</dbReference>
<feature type="domain" description="DUF4123" evidence="1">
    <location>
        <begin position="44"/>
        <end position="136"/>
    </location>
</feature>
<accession>A0A845HD30</accession>
<dbReference type="AlphaFoldDB" id="A0A845HD30"/>
<protein>
    <submittedName>
        <fullName evidence="2">DUF4123 domain-containing protein</fullName>
    </submittedName>
</protein>
<evidence type="ECO:0000313" key="2">
    <source>
        <dbReference type="EMBL" id="MYN17112.1"/>
    </source>
</evidence>
<comment type="caution">
    <text evidence="2">The sequence shown here is derived from an EMBL/GenBank/DDBJ whole genome shotgun (WGS) entry which is preliminary data.</text>
</comment>
<evidence type="ECO:0000259" key="1">
    <source>
        <dbReference type="Pfam" id="PF13503"/>
    </source>
</evidence>
<gene>
    <name evidence="2" type="ORF">GTP81_10150</name>
</gene>
<evidence type="ECO:0000313" key="3">
    <source>
        <dbReference type="Proteomes" id="UP000484875"/>
    </source>
</evidence>
<keyword evidence="3" id="KW-1185">Reference proteome</keyword>
<organism evidence="2 3">
    <name type="scientific">Duganella vulcania</name>
    <dbReference type="NCBI Taxonomy" id="2692166"/>
    <lineage>
        <taxon>Bacteria</taxon>
        <taxon>Pseudomonadati</taxon>
        <taxon>Pseudomonadota</taxon>
        <taxon>Betaproteobacteria</taxon>
        <taxon>Burkholderiales</taxon>
        <taxon>Oxalobacteraceae</taxon>
        <taxon>Telluria group</taxon>
        <taxon>Duganella</taxon>
    </lineage>
</organism>
<dbReference type="Proteomes" id="UP000484875">
    <property type="component" value="Unassembled WGS sequence"/>
</dbReference>
<dbReference type="EMBL" id="WWCV01000014">
    <property type="protein sequence ID" value="MYN17112.1"/>
    <property type="molecule type" value="Genomic_DNA"/>
</dbReference>
<dbReference type="Pfam" id="PF13503">
    <property type="entry name" value="DUF4123"/>
    <property type="match status" value="1"/>
</dbReference>
<reference evidence="2 3" key="1">
    <citation type="submission" date="2019-12" db="EMBL/GenBank/DDBJ databases">
        <title>Novel species isolated from a subtropical stream in China.</title>
        <authorList>
            <person name="Lu H."/>
        </authorList>
    </citation>
    <scope>NUCLEOTIDE SEQUENCE [LARGE SCALE GENOMIC DNA]</scope>
    <source>
        <strain evidence="2 3">FT107W</strain>
    </source>
</reference>
<sequence>MTPIADPCDEIVQGFLLIDISNFPSELNCPPINMIGCIPSVLTNVQELMPCLIEVKSLSQTQLEEIKDIFRQQAADQHPFAICAWLDSDLGVTELAEHIAGSLYGRGPAGTDIFFRYYDPRVFSTIMNIFTKEQREALLGPIKAWRFAWCHNWWLVTGGVSEINPLTGFQTAWPIDRQWPGILHSRVLNRVLIRLGLEKELSPEACLRCQKLAVAYLEHDALPLGLADEYEKIEFIFFCVKYGAEFLNHSKLLSGWGKLQRGEISWPELQLRLKKEDFEQLNVSKIF</sequence>